<dbReference type="Proteomes" id="UP000025171">
    <property type="component" value="Unassembled WGS sequence"/>
</dbReference>
<dbReference type="InterPro" id="IPR011055">
    <property type="entry name" value="Dup_hybrid_motif"/>
</dbReference>
<keyword evidence="1" id="KW-0732">Signal</keyword>
<feature type="chain" id="PRO_5001573023" evidence="1">
    <location>
        <begin position="27"/>
        <end position="308"/>
    </location>
</feature>
<dbReference type="GO" id="GO:0004222">
    <property type="term" value="F:metalloendopeptidase activity"/>
    <property type="evidence" value="ECO:0007669"/>
    <property type="project" value="TreeGrafter"/>
</dbReference>
<dbReference type="SUPFAM" id="SSF51261">
    <property type="entry name" value="Duplicated hybrid motif"/>
    <property type="match status" value="1"/>
</dbReference>
<dbReference type="Gene3D" id="2.70.70.10">
    <property type="entry name" value="Glucose Permease (Domain IIA)"/>
    <property type="match status" value="1"/>
</dbReference>
<comment type="caution">
    <text evidence="3">The sequence shown here is derived from an EMBL/GenBank/DDBJ whole genome shotgun (WGS) entry which is preliminary data.</text>
</comment>
<evidence type="ECO:0000313" key="4">
    <source>
        <dbReference type="Proteomes" id="UP000025171"/>
    </source>
</evidence>
<evidence type="ECO:0000256" key="1">
    <source>
        <dbReference type="SAM" id="SignalP"/>
    </source>
</evidence>
<dbReference type="STRING" id="1280950.HJO_13511"/>
<feature type="signal peptide" evidence="1">
    <location>
        <begin position="1"/>
        <end position="26"/>
    </location>
</feature>
<dbReference type="EMBL" id="ARYK01000006">
    <property type="protein sequence ID" value="KCZ90872.1"/>
    <property type="molecule type" value="Genomic_DNA"/>
</dbReference>
<organism evidence="3 4">
    <name type="scientific">Hyphomonas johnsonii MHS-2</name>
    <dbReference type="NCBI Taxonomy" id="1280950"/>
    <lineage>
        <taxon>Bacteria</taxon>
        <taxon>Pseudomonadati</taxon>
        <taxon>Pseudomonadota</taxon>
        <taxon>Alphaproteobacteria</taxon>
        <taxon>Hyphomonadales</taxon>
        <taxon>Hyphomonadaceae</taxon>
        <taxon>Hyphomonas</taxon>
    </lineage>
</organism>
<name>A0A059FJT9_9PROT</name>
<keyword evidence="4" id="KW-1185">Reference proteome</keyword>
<dbReference type="InterPro" id="IPR016047">
    <property type="entry name" value="M23ase_b-sheet_dom"/>
</dbReference>
<feature type="domain" description="M23ase beta-sheet core" evidence="2">
    <location>
        <begin position="192"/>
        <end position="281"/>
    </location>
</feature>
<dbReference type="PANTHER" id="PTHR21666:SF285">
    <property type="entry name" value="M23 FAMILY METALLOPEPTIDASE"/>
    <property type="match status" value="1"/>
</dbReference>
<accession>A0A059FJT9</accession>
<gene>
    <name evidence="3" type="ORF">HJO_13511</name>
</gene>
<feature type="non-terminal residue" evidence="3">
    <location>
        <position position="1"/>
    </location>
</feature>
<dbReference type="RefSeq" id="WP_156945649.1">
    <property type="nucleotide sequence ID" value="NZ_ARYK01000006.1"/>
</dbReference>
<dbReference type="eggNOG" id="COG0739">
    <property type="taxonomic scope" value="Bacteria"/>
</dbReference>
<sequence>PPHGAGPRVMLREILLAVVFCAGACAQVPETDTPIAETAPAPTCGGVLVQGGLVVCRGVPGETFTVAGLTGKTARDGSAQFGISTSAPAVIGWSASDGSFGDLTIAPRHDEFRTIKGFDCDKVDARSPEQKAHAARSWQIKQDAFARFNSGPGALTGFIKPADAPTSSPFGPTRKYIGVSKVTGEPCDSVSVHRGYDMAAPVGTPVVAPAAGTVILADPDLYYEGGAIFLDHGHGLTSVFMHLSEVEVAPGDVVERGDLLAKTGNTGRTTGPHLHWAVKWRNAGSGNRGGDFYIDPALLLELPVSDPR</sequence>
<dbReference type="PANTHER" id="PTHR21666">
    <property type="entry name" value="PEPTIDASE-RELATED"/>
    <property type="match status" value="1"/>
</dbReference>
<dbReference type="InterPro" id="IPR050570">
    <property type="entry name" value="Cell_wall_metabolism_enzyme"/>
</dbReference>
<protein>
    <submittedName>
        <fullName evidence="3">Peptidase M23</fullName>
    </submittedName>
</protein>
<dbReference type="PATRIC" id="fig|1280950.3.peg.2712"/>
<evidence type="ECO:0000313" key="3">
    <source>
        <dbReference type="EMBL" id="KCZ90872.1"/>
    </source>
</evidence>
<dbReference type="Pfam" id="PF01551">
    <property type="entry name" value="Peptidase_M23"/>
    <property type="match status" value="1"/>
</dbReference>
<dbReference type="OrthoDB" id="9815245at2"/>
<dbReference type="AlphaFoldDB" id="A0A059FJT9"/>
<reference evidence="3 4" key="1">
    <citation type="journal article" date="2014" name="Antonie Van Leeuwenhoek">
        <title>Hyphomonas beringensis sp. nov. and Hyphomonas chukchiensis sp. nov., isolated from surface seawater of the Bering Sea and Chukchi Sea.</title>
        <authorList>
            <person name="Li C."/>
            <person name="Lai Q."/>
            <person name="Li G."/>
            <person name="Dong C."/>
            <person name="Wang J."/>
            <person name="Liao Y."/>
            <person name="Shao Z."/>
        </authorList>
    </citation>
    <scope>NUCLEOTIDE SEQUENCE [LARGE SCALE GENOMIC DNA]</scope>
    <source>
        <strain evidence="3 4">MHS-2</strain>
    </source>
</reference>
<proteinExistence type="predicted"/>
<evidence type="ECO:0000259" key="2">
    <source>
        <dbReference type="Pfam" id="PF01551"/>
    </source>
</evidence>
<dbReference type="CDD" id="cd12797">
    <property type="entry name" value="M23_peptidase"/>
    <property type="match status" value="1"/>
</dbReference>